<dbReference type="OrthoDB" id="66620at2759"/>
<evidence type="ECO:0000256" key="9">
    <source>
        <dbReference type="SAM" id="Phobius"/>
    </source>
</evidence>
<dbReference type="GO" id="GO:0005524">
    <property type="term" value="F:ATP binding"/>
    <property type="evidence" value="ECO:0007669"/>
    <property type="project" value="UniProtKB-KW"/>
</dbReference>
<feature type="transmembrane region" description="Helical" evidence="9">
    <location>
        <begin position="425"/>
        <end position="453"/>
    </location>
</feature>
<keyword evidence="4 9" id="KW-0812">Transmembrane</keyword>
<dbReference type="InterPro" id="IPR043926">
    <property type="entry name" value="ABCG_dom"/>
</dbReference>
<sequence>MRSPTTPTTEYSLSILGVSYTIKSRTILRNISLYCGGGNILALLGNSGSGKTSLLDVVACRAEGRTVGGAFINGRLVTPELFVKRGAYVLQDDQLLAHLTVKETLTYTARLKFAGATKNIQVTQRVEQVLNEIGLKHVADSKVGGAFKRGISGGEKRRVSIGCQLLCDPVVLLLDEPTTGLDSFTANRLVTNLSQLAKQYNKVIVMTIHQPRSDIFRLFDHIGILSLGELVYMGPSSQLVSYFTDLGYSCPHYANPLDHYVDLASVDRRDIVRESNTTARVRSLHGSYLNSNIFKDTLSEVHRSAATASDLEVESIFSNPWTYLDPPGFAATWATLFSRMTVNLIRDKPSLLMRIFQFSCFSFFLWLFIIRLKKNQESMQDRNGLFHQLVSVPPYVGVLNAVALFPTLRTTFRRESKDGLYGSTVFLFAYFVHILPFHLISTFIFTAVVHWGIGLQSEMFRFGRVWAVILLLHFSGEVLAVALMGVFKNEAVANSISGLIFVIGGLMGSGFVRSLEGMIDVLKWSGWINIFKYTSEIIVANELNGLNLTCSINSTMPCLYPNGNLYLSIFYPKAVKCMARNFIVSFSYMIFFCVLALIIFKITKIRKSRMI</sequence>
<evidence type="ECO:0000256" key="4">
    <source>
        <dbReference type="ARBA" id="ARBA00022692"/>
    </source>
</evidence>
<dbReference type="GO" id="GO:0016324">
    <property type="term" value="C:apical plasma membrane"/>
    <property type="evidence" value="ECO:0007669"/>
    <property type="project" value="TreeGrafter"/>
</dbReference>
<dbReference type="AlphaFoldDB" id="A0A7I8VC53"/>
<feature type="transmembrane region" description="Helical" evidence="9">
    <location>
        <begin position="351"/>
        <end position="372"/>
    </location>
</feature>
<feature type="transmembrane region" description="Helical" evidence="9">
    <location>
        <begin position="582"/>
        <end position="602"/>
    </location>
</feature>
<proteinExistence type="inferred from homology"/>
<dbReference type="EMBL" id="CAJFCJ010000003">
    <property type="protein sequence ID" value="CAD5113451.1"/>
    <property type="molecule type" value="Genomic_DNA"/>
</dbReference>
<dbReference type="GO" id="GO:0043190">
    <property type="term" value="C:ATP-binding cassette (ABC) transporter complex"/>
    <property type="evidence" value="ECO:0007669"/>
    <property type="project" value="TreeGrafter"/>
</dbReference>
<evidence type="ECO:0000313" key="12">
    <source>
        <dbReference type="Proteomes" id="UP000549394"/>
    </source>
</evidence>
<dbReference type="Proteomes" id="UP000549394">
    <property type="component" value="Unassembled WGS sequence"/>
</dbReference>
<dbReference type="PROSITE" id="PS00211">
    <property type="entry name" value="ABC_TRANSPORTER_1"/>
    <property type="match status" value="1"/>
</dbReference>
<evidence type="ECO:0000256" key="8">
    <source>
        <dbReference type="ARBA" id="ARBA00023136"/>
    </source>
</evidence>
<dbReference type="GO" id="GO:0140359">
    <property type="term" value="F:ABC-type transporter activity"/>
    <property type="evidence" value="ECO:0007669"/>
    <property type="project" value="InterPro"/>
</dbReference>
<evidence type="ECO:0000256" key="5">
    <source>
        <dbReference type="ARBA" id="ARBA00022741"/>
    </source>
</evidence>
<dbReference type="SMART" id="SM00382">
    <property type="entry name" value="AAA"/>
    <property type="match status" value="1"/>
</dbReference>
<feature type="transmembrane region" description="Helical" evidence="9">
    <location>
        <begin position="384"/>
        <end position="405"/>
    </location>
</feature>
<organism evidence="11 12">
    <name type="scientific">Dimorphilus gyrociliatus</name>
    <dbReference type="NCBI Taxonomy" id="2664684"/>
    <lineage>
        <taxon>Eukaryota</taxon>
        <taxon>Metazoa</taxon>
        <taxon>Spiralia</taxon>
        <taxon>Lophotrochozoa</taxon>
        <taxon>Annelida</taxon>
        <taxon>Polychaeta</taxon>
        <taxon>Polychaeta incertae sedis</taxon>
        <taxon>Dinophilidae</taxon>
        <taxon>Dimorphilus</taxon>
    </lineage>
</organism>
<dbReference type="PROSITE" id="PS50893">
    <property type="entry name" value="ABC_TRANSPORTER_2"/>
    <property type="match status" value="1"/>
</dbReference>
<evidence type="ECO:0000256" key="3">
    <source>
        <dbReference type="ARBA" id="ARBA00022448"/>
    </source>
</evidence>
<protein>
    <submittedName>
        <fullName evidence="11">DgyrCDS2619</fullName>
    </submittedName>
</protein>
<dbReference type="PANTHER" id="PTHR48041">
    <property type="entry name" value="ABC TRANSPORTER G FAMILY MEMBER 28"/>
    <property type="match status" value="1"/>
</dbReference>
<keyword evidence="3" id="KW-0813">Transport</keyword>
<keyword evidence="6" id="KW-0067">ATP-binding</keyword>
<keyword evidence="8 9" id="KW-0472">Membrane</keyword>
<dbReference type="Pfam" id="PF01061">
    <property type="entry name" value="ABC2_membrane"/>
    <property type="match status" value="1"/>
</dbReference>
<dbReference type="InterPro" id="IPR013525">
    <property type="entry name" value="ABC2_TM"/>
</dbReference>
<dbReference type="Gene3D" id="3.40.50.300">
    <property type="entry name" value="P-loop containing nucleotide triphosphate hydrolases"/>
    <property type="match status" value="1"/>
</dbReference>
<dbReference type="GO" id="GO:0016887">
    <property type="term" value="F:ATP hydrolysis activity"/>
    <property type="evidence" value="ECO:0007669"/>
    <property type="project" value="InterPro"/>
</dbReference>
<comment type="caution">
    <text evidence="11">The sequence shown here is derived from an EMBL/GenBank/DDBJ whole genome shotgun (WGS) entry which is preliminary data.</text>
</comment>
<feature type="domain" description="ABC transporter" evidence="10">
    <location>
        <begin position="13"/>
        <end position="252"/>
    </location>
</feature>
<keyword evidence="7 9" id="KW-1133">Transmembrane helix</keyword>
<feature type="transmembrane region" description="Helical" evidence="9">
    <location>
        <begin position="465"/>
        <end position="486"/>
    </location>
</feature>
<feature type="transmembrane region" description="Helical" evidence="9">
    <location>
        <begin position="492"/>
        <end position="512"/>
    </location>
</feature>
<evidence type="ECO:0000313" key="11">
    <source>
        <dbReference type="EMBL" id="CAD5113451.1"/>
    </source>
</evidence>
<dbReference type="FunFam" id="3.40.50.300:FF:001473">
    <property type="entry name" value="ATP-binding cassette transporter"/>
    <property type="match status" value="1"/>
</dbReference>
<comment type="subcellular location">
    <subcellularLocation>
        <location evidence="1">Membrane</location>
        <topology evidence="1">Multi-pass membrane protein</topology>
    </subcellularLocation>
</comment>
<dbReference type="InterPro" id="IPR017871">
    <property type="entry name" value="ABC_transporter-like_CS"/>
</dbReference>
<evidence type="ECO:0000256" key="7">
    <source>
        <dbReference type="ARBA" id="ARBA00022989"/>
    </source>
</evidence>
<keyword evidence="12" id="KW-1185">Reference proteome</keyword>
<dbReference type="InterPro" id="IPR050352">
    <property type="entry name" value="ABCG_transporters"/>
</dbReference>
<dbReference type="GO" id="GO:0042632">
    <property type="term" value="P:cholesterol homeostasis"/>
    <property type="evidence" value="ECO:0007669"/>
    <property type="project" value="TreeGrafter"/>
</dbReference>
<dbReference type="InterPro" id="IPR003593">
    <property type="entry name" value="AAA+_ATPase"/>
</dbReference>
<evidence type="ECO:0000256" key="6">
    <source>
        <dbReference type="ARBA" id="ARBA00022840"/>
    </source>
</evidence>
<keyword evidence="5" id="KW-0547">Nucleotide-binding</keyword>
<evidence type="ECO:0000259" key="10">
    <source>
        <dbReference type="PROSITE" id="PS50893"/>
    </source>
</evidence>
<dbReference type="SUPFAM" id="SSF52540">
    <property type="entry name" value="P-loop containing nucleoside triphosphate hydrolases"/>
    <property type="match status" value="1"/>
</dbReference>
<gene>
    <name evidence="11" type="ORF">DGYR_LOCUS2438</name>
</gene>
<dbReference type="InterPro" id="IPR027417">
    <property type="entry name" value="P-loop_NTPase"/>
</dbReference>
<dbReference type="Pfam" id="PF00005">
    <property type="entry name" value="ABC_tran"/>
    <property type="match status" value="1"/>
</dbReference>
<dbReference type="InterPro" id="IPR003439">
    <property type="entry name" value="ABC_transporter-like_ATP-bd"/>
</dbReference>
<name>A0A7I8VC53_9ANNE</name>
<evidence type="ECO:0000256" key="2">
    <source>
        <dbReference type="ARBA" id="ARBA00005814"/>
    </source>
</evidence>
<dbReference type="Pfam" id="PF19055">
    <property type="entry name" value="ABC2_membrane_7"/>
    <property type="match status" value="1"/>
</dbReference>
<evidence type="ECO:0000256" key="1">
    <source>
        <dbReference type="ARBA" id="ARBA00004141"/>
    </source>
</evidence>
<comment type="similarity">
    <text evidence="2">Belongs to the ABC transporter superfamily. ABCG family. Eye pigment precursor importer (TC 3.A.1.204) subfamily.</text>
</comment>
<accession>A0A7I8VC53</accession>
<dbReference type="PANTHER" id="PTHR48041:SF113">
    <property type="entry name" value="ATP-BINDING CASSETTE SUB-FAMILY G MEMBER 5"/>
    <property type="match status" value="1"/>
</dbReference>
<reference evidence="11 12" key="1">
    <citation type="submission" date="2020-08" db="EMBL/GenBank/DDBJ databases">
        <authorList>
            <person name="Hejnol A."/>
        </authorList>
    </citation>
    <scope>NUCLEOTIDE SEQUENCE [LARGE SCALE GENOMIC DNA]</scope>
</reference>
<dbReference type="GO" id="GO:0033344">
    <property type="term" value="P:cholesterol efflux"/>
    <property type="evidence" value="ECO:0007669"/>
    <property type="project" value="TreeGrafter"/>
</dbReference>